<feature type="transmembrane region" description="Helical" evidence="1">
    <location>
        <begin position="202"/>
        <end position="219"/>
    </location>
</feature>
<dbReference type="RefSeq" id="WP_188561872.1">
    <property type="nucleotide sequence ID" value="NZ_BMGY01000015.1"/>
</dbReference>
<keyword evidence="1" id="KW-1133">Transmembrane helix</keyword>
<evidence type="ECO:0008006" key="4">
    <source>
        <dbReference type="Google" id="ProtNLM"/>
    </source>
</evidence>
<keyword evidence="3" id="KW-1185">Reference proteome</keyword>
<sequence length="433" mass="47666">MKVVLAILLNVGLLVLLLPWLRRQWSGTWRGVFGLSLGLRVLVGAVRNWHPQADAAFMSFVGRLVTDKIWQHPTQTWDILTRAVTVFPKGHASYDFVFRNTSNTWILIKVLAVLNLASLEIDWLNALYLSLFAFVGCWVLARTLVNVFPDTPAGAGLVAFLFWPSVWFWATGISKEAVLLGSGAWLTARVMDICFGPTRSGWAWAAWLPGTVVLALVHFGMRYFFAVPLIGVLVGVAIVQALWRSGVVRQHGVQALVLATVLGSGVWLVPQLSTAFSLNKFTNQVMKVYSFDVAHSIGRPHFEYPNLRPTGTSIAAHAPLAAANALTRPWLGESWQPLYVAAALENVALLVLLALAGWAVVRGRPGRLPFGLTLGLIIFCLVLAFLIGLTTPNLGSLNRYRSGLLPYLLLLLLQNDYAAAVLRRLGLERGSWR</sequence>
<name>A0ABQ2A6W6_9BACT</name>
<proteinExistence type="predicted"/>
<evidence type="ECO:0000313" key="3">
    <source>
        <dbReference type="Proteomes" id="UP000637774"/>
    </source>
</evidence>
<accession>A0ABQ2A6W6</accession>
<organism evidence="2 3">
    <name type="scientific">Hymenobacter frigidus</name>
    <dbReference type="NCBI Taxonomy" id="1524095"/>
    <lineage>
        <taxon>Bacteria</taxon>
        <taxon>Pseudomonadati</taxon>
        <taxon>Bacteroidota</taxon>
        <taxon>Cytophagia</taxon>
        <taxon>Cytophagales</taxon>
        <taxon>Hymenobacteraceae</taxon>
        <taxon>Hymenobacter</taxon>
    </lineage>
</organism>
<dbReference type="EMBL" id="BMGY01000015">
    <property type="protein sequence ID" value="GGH85362.1"/>
    <property type="molecule type" value="Genomic_DNA"/>
</dbReference>
<feature type="transmembrane region" description="Helical" evidence="1">
    <location>
        <begin position="123"/>
        <end position="141"/>
    </location>
</feature>
<feature type="transmembrane region" description="Helical" evidence="1">
    <location>
        <begin position="255"/>
        <end position="278"/>
    </location>
</feature>
<comment type="caution">
    <text evidence="2">The sequence shown here is derived from an EMBL/GenBank/DDBJ whole genome shotgun (WGS) entry which is preliminary data.</text>
</comment>
<reference evidence="3" key="1">
    <citation type="journal article" date="2019" name="Int. J. Syst. Evol. Microbiol.">
        <title>The Global Catalogue of Microorganisms (GCM) 10K type strain sequencing project: providing services to taxonomists for standard genome sequencing and annotation.</title>
        <authorList>
            <consortium name="The Broad Institute Genomics Platform"/>
            <consortium name="The Broad Institute Genome Sequencing Center for Infectious Disease"/>
            <person name="Wu L."/>
            <person name="Ma J."/>
        </authorList>
    </citation>
    <scope>NUCLEOTIDE SEQUENCE [LARGE SCALE GENOMIC DNA]</scope>
    <source>
        <strain evidence="3">CGMCC 1.14966</strain>
    </source>
</reference>
<gene>
    <name evidence="2" type="ORF">GCM10011495_19420</name>
</gene>
<keyword evidence="1" id="KW-0472">Membrane</keyword>
<feature type="transmembrane region" description="Helical" evidence="1">
    <location>
        <begin position="338"/>
        <end position="361"/>
    </location>
</feature>
<evidence type="ECO:0000313" key="2">
    <source>
        <dbReference type="EMBL" id="GGH85362.1"/>
    </source>
</evidence>
<keyword evidence="1" id="KW-0812">Transmembrane</keyword>
<dbReference type="Proteomes" id="UP000637774">
    <property type="component" value="Unassembled WGS sequence"/>
</dbReference>
<feature type="transmembrane region" description="Helical" evidence="1">
    <location>
        <begin position="368"/>
        <end position="389"/>
    </location>
</feature>
<feature type="transmembrane region" description="Helical" evidence="1">
    <location>
        <begin position="404"/>
        <end position="422"/>
    </location>
</feature>
<evidence type="ECO:0000256" key="1">
    <source>
        <dbReference type="SAM" id="Phobius"/>
    </source>
</evidence>
<protein>
    <recommendedName>
        <fullName evidence="4">Glycosyltransferase RgtA/B/C/D-like domain-containing protein</fullName>
    </recommendedName>
</protein>
<feature type="transmembrane region" description="Helical" evidence="1">
    <location>
        <begin position="225"/>
        <end position="243"/>
    </location>
</feature>